<protein>
    <submittedName>
        <fullName evidence="1">Sulfur carrier protein ThiS</fullName>
    </submittedName>
</protein>
<dbReference type="RefSeq" id="WP_126615830.1">
    <property type="nucleotide sequence ID" value="NZ_JBHUCY010000043.1"/>
</dbReference>
<dbReference type="Gene3D" id="3.10.20.30">
    <property type="match status" value="1"/>
</dbReference>
<keyword evidence="2" id="KW-1185">Reference proteome</keyword>
<dbReference type="InterPro" id="IPR012675">
    <property type="entry name" value="Beta-grasp_dom_sf"/>
</dbReference>
<dbReference type="CDD" id="cd00565">
    <property type="entry name" value="Ubl_ThiS"/>
    <property type="match status" value="1"/>
</dbReference>
<dbReference type="PANTHER" id="PTHR34472">
    <property type="entry name" value="SULFUR CARRIER PROTEIN THIS"/>
    <property type="match status" value="1"/>
</dbReference>
<dbReference type="InterPro" id="IPR016155">
    <property type="entry name" value="Mopterin_synth/thiamin_S_b"/>
</dbReference>
<dbReference type="InterPro" id="IPR003749">
    <property type="entry name" value="ThiS/MoaD-like"/>
</dbReference>
<evidence type="ECO:0000313" key="1">
    <source>
        <dbReference type="EMBL" id="RTR19897.1"/>
    </source>
</evidence>
<reference evidence="1 2" key="1">
    <citation type="submission" date="2018-12" db="EMBL/GenBank/DDBJ databases">
        <authorList>
            <person name="Yang Y."/>
        </authorList>
    </citation>
    <scope>NUCLEOTIDE SEQUENCE [LARGE SCALE GENOMIC DNA]</scope>
    <source>
        <strain evidence="1 2">L-25-5w-1</strain>
    </source>
</reference>
<name>A0A3S0JI73_9PROT</name>
<dbReference type="OrthoDB" id="197113at2"/>
<dbReference type="InterPro" id="IPR010035">
    <property type="entry name" value="Thi_S"/>
</dbReference>
<dbReference type="NCBIfam" id="TIGR01683">
    <property type="entry name" value="thiS"/>
    <property type="match status" value="1"/>
</dbReference>
<dbReference type="Pfam" id="PF02597">
    <property type="entry name" value="ThiS"/>
    <property type="match status" value="1"/>
</dbReference>
<dbReference type="EMBL" id="RXMA01000010">
    <property type="protein sequence ID" value="RTR19897.1"/>
    <property type="molecule type" value="Genomic_DNA"/>
</dbReference>
<sequence length="74" mass="7514">MSATIPPATIRLNGQDTPLTTASLTGLLAGLGLDEASRGVAVALNGAVVPRRRWPDTALAPGDVLDIVRPIQGG</sequence>
<dbReference type="PANTHER" id="PTHR34472:SF1">
    <property type="entry name" value="SULFUR CARRIER PROTEIN THIS"/>
    <property type="match status" value="1"/>
</dbReference>
<dbReference type="AlphaFoldDB" id="A0A3S0JI73"/>
<comment type="caution">
    <text evidence="1">The sequence shown here is derived from an EMBL/GenBank/DDBJ whole genome shotgun (WGS) entry which is preliminary data.</text>
</comment>
<gene>
    <name evidence="1" type="primary">thiS</name>
    <name evidence="1" type="ORF">EJ903_12975</name>
</gene>
<accession>A0A3S0JI73</accession>
<dbReference type="SUPFAM" id="SSF54285">
    <property type="entry name" value="MoaD/ThiS"/>
    <property type="match status" value="1"/>
</dbReference>
<organism evidence="1 2">
    <name type="scientific">Azospirillum griseum</name>
    <dbReference type="NCBI Taxonomy" id="2496639"/>
    <lineage>
        <taxon>Bacteria</taxon>
        <taxon>Pseudomonadati</taxon>
        <taxon>Pseudomonadota</taxon>
        <taxon>Alphaproteobacteria</taxon>
        <taxon>Rhodospirillales</taxon>
        <taxon>Azospirillaceae</taxon>
        <taxon>Azospirillum</taxon>
    </lineage>
</organism>
<proteinExistence type="predicted"/>
<evidence type="ECO:0000313" key="2">
    <source>
        <dbReference type="Proteomes" id="UP000277007"/>
    </source>
</evidence>
<dbReference type="Proteomes" id="UP000277007">
    <property type="component" value="Unassembled WGS sequence"/>
</dbReference>